<comment type="caution">
    <text evidence="3">The sequence shown here is derived from an EMBL/GenBank/DDBJ whole genome shotgun (WGS) entry which is preliminary data.</text>
</comment>
<keyword evidence="4" id="KW-1185">Reference proteome</keyword>
<evidence type="ECO:0000313" key="3">
    <source>
        <dbReference type="EMBL" id="MFC0628586.1"/>
    </source>
</evidence>
<reference evidence="3 4" key="1">
    <citation type="submission" date="2024-09" db="EMBL/GenBank/DDBJ databases">
        <authorList>
            <person name="Sun Q."/>
            <person name="Mori K."/>
        </authorList>
    </citation>
    <scope>NUCLEOTIDE SEQUENCE [LARGE SCALE GENOMIC DNA]</scope>
    <source>
        <strain evidence="3 4">CGMCC 1.15906</strain>
    </source>
</reference>
<name>A0ABV6QVD0_9ACTN</name>
<proteinExistence type="predicted"/>
<feature type="compositionally biased region" description="Low complexity" evidence="1">
    <location>
        <begin position="72"/>
        <end position="85"/>
    </location>
</feature>
<evidence type="ECO:0000256" key="1">
    <source>
        <dbReference type="SAM" id="MobiDB-lite"/>
    </source>
</evidence>
<gene>
    <name evidence="3" type="ORF">ACFFGN_31240</name>
</gene>
<dbReference type="Proteomes" id="UP001589890">
    <property type="component" value="Unassembled WGS sequence"/>
</dbReference>
<keyword evidence="2" id="KW-1133">Transmembrane helix</keyword>
<accession>A0ABV6QVD0</accession>
<keyword evidence="2" id="KW-0812">Transmembrane</keyword>
<keyword evidence="2" id="KW-0472">Membrane</keyword>
<protein>
    <submittedName>
        <fullName evidence="3">Uncharacterized protein</fullName>
    </submittedName>
</protein>
<organism evidence="3 4">
    <name type="scientific">Kribbella deserti</name>
    <dbReference type="NCBI Taxonomy" id="1926257"/>
    <lineage>
        <taxon>Bacteria</taxon>
        <taxon>Bacillati</taxon>
        <taxon>Actinomycetota</taxon>
        <taxon>Actinomycetes</taxon>
        <taxon>Propionibacteriales</taxon>
        <taxon>Kribbellaceae</taxon>
        <taxon>Kribbella</taxon>
    </lineage>
</organism>
<feature type="region of interest" description="Disordered" evidence="1">
    <location>
        <begin position="71"/>
        <end position="95"/>
    </location>
</feature>
<dbReference type="RefSeq" id="WP_380055156.1">
    <property type="nucleotide sequence ID" value="NZ_JBHLTC010000040.1"/>
</dbReference>
<evidence type="ECO:0000313" key="4">
    <source>
        <dbReference type="Proteomes" id="UP001589890"/>
    </source>
</evidence>
<dbReference type="EMBL" id="JBHLTC010000040">
    <property type="protein sequence ID" value="MFC0628586.1"/>
    <property type="molecule type" value="Genomic_DNA"/>
</dbReference>
<evidence type="ECO:0000256" key="2">
    <source>
        <dbReference type="SAM" id="Phobius"/>
    </source>
</evidence>
<feature type="transmembrane region" description="Helical" evidence="2">
    <location>
        <begin position="41"/>
        <end position="61"/>
    </location>
</feature>
<sequence>MTDNDQVQTLLAELVEHEPPSTLDMDAHIAKGRRQAHRRTALACVAVLAFPAMAVGVTYAVRPAEPPVAANGLPGEPVTGTPTTPWDKVPTVGDLPTKATAKSRLLLKDFERLIPELRQHPELKHSSGGWSDGKKLTPHLSAHALYEEPDRVPLAITVEIGDRKAGATVPRICESADGPPDGPHRRCDAIRRLPDQSLAFFQTQNDGHNETHSLRLARPDGIQILVSVELFHPVRKVPTALLSEHRLLQIARGISTEP</sequence>